<protein>
    <recommendedName>
        <fullName evidence="8">DNA gyrase subunit A</fullName>
        <ecNumber evidence="8">5.6.2.2</ecNumber>
    </recommendedName>
</protein>
<feature type="short sequence motif" description="GyrA-box" evidence="8">
    <location>
        <begin position="568"/>
        <end position="574"/>
    </location>
</feature>
<dbReference type="RefSeq" id="WP_377300729.1">
    <property type="nucleotide sequence ID" value="NZ_CP180191.1"/>
</dbReference>
<keyword evidence="8" id="KW-0963">Cytoplasm</keyword>
<keyword evidence="4 8" id="KW-0067">ATP-binding</keyword>
<dbReference type="GO" id="GO:0003918">
    <property type="term" value="F:DNA topoisomerase type II (double strand cut, ATP-hydrolyzing) activity"/>
    <property type="evidence" value="ECO:0007669"/>
    <property type="project" value="UniProtKB-EC"/>
</dbReference>
<gene>
    <name evidence="8 12" type="primary">gyrA</name>
    <name evidence="12" type="ORF">ACFOEN_02265</name>
</gene>
<feature type="region of interest" description="Disordered" evidence="10">
    <location>
        <begin position="855"/>
        <end position="874"/>
    </location>
</feature>
<proteinExistence type="inferred from homology"/>
<dbReference type="NCBIfam" id="NF004043">
    <property type="entry name" value="PRK05560.1"/>
    <property type="match status" value="1"/>
</dbReference>
<keyword evidence="6 8" id="KW-0238">DNA-binding</keyword>
<comment type="caution">
    <text evidence="12">The sequence shown here is derived from an EMBL/GenBank/DDBJ whole genome shotgun (WGS) entry which is preliminary data.</text>
</comment>
<keyword evidence="5 8" id="KW-0799">Topoisomerase</keyword>
<comment type="similarity">
    <text evidence="2 8">Belongs to the type II topoisomerase GyrA/ParC subunit family.</text>
</comment>
<dbReference type="HAMAP" id="MF_01897">
    <property type="entry name" value="GyrA"/>
    <property type="match status" value="1"/>
</dbReference>
<name>A0ABV7GYT1_9BURK</name>
<dbReference type="Proteomes" id="UP001595556">
    <property type="component" value="Unassembled WGS sequence"/>
</dbReference>
<keyword evidence="13" id="KW-1185">Reference proteome</keyword>
<evidence type="ECO:0000313" key="12">
    <source>
        <dbReference type="EMBL" id="MFC3146462.1"/>
    </source>
</evidence>
<dbReference type="EC" id="5.6.2.2" evidence="8"/>
<dbReference type="Gene3D" id="1.10.268.10">
    <property type="entry name" value="Topoisomerase, domain 3"/>
    <property type="match status" value="1"/>
</dbReference>
<dbReference type="InterPro" id="IPR013758">
    <property type="entry name" value="Topo_IIA_A/C_ab"/>
</dbReference>
<reference evidence="13" key="1">
    <citation type="journal article" date="2019" name="Int. J. Syst. Evol. Microbiol.">
        <title>The Global Catalogue of Microorganisms (GCM) 10K type strain sequencing project: providing services to taxonomists for standard genome sequencing and annotation.</title>
        <authorList>
            <consortium name="The Broad Institute Genomics Platform"/>
            <consortium name="The Broad Institute Genome Sequencing Center for Infectious Disease"/>
            <person name="Wu L."/>
            <person name="Ma J."/>
        </authorList>
    </citation>
    <scope>NUCLEOTIDE SEQUENCE [LARGE SCALE GENOMIC DNA]</scope>
    <source>
        <strain evidence="13">KCTC 52168</strain>
    </source>
</reference>
<dbReference type="InterPro" id="IPR013757">
    <property type="entry name" value="Topo_IIA_A_a_sf"/>
</dbReference>
<dbReference type="Gene3D" id="3.30.1360.40">
    <property type="match status" value="1"/>
</dbReference>
<evidence type="ECO:0000256" key="4">
    <source>
        <dbReference type="ARBA" id="ARBA00022840"/>
    </source>
</evidence>
<evidence type="ECO:0000256" key="6">
    <source>
        <dbReference type="ARBA" id="ARBA00023125"/>
    </source>
</evidence>
<comment type="subunit">
    <text evidence="8">Heterotetramer, composed of two GyrA and two GyrB chains. In the heterotetramer, GyrA contains the active site tyrosine that forms a transient covalent intermediate with DNA, while GyrB binds cofactors and catalyzes ATP hydrolysis.</text>
</comment>
<evidence type="ECO:0000256" key="3">
    <source>
        <dbReference type="ARBA" id="ARBA00022741"/>
    </source>
</evidence>
<dbReference type="Pfam" id="PF00521">
    <property type="entry name" value="DNA_topoisoIV"/>
    <property type="match status" value="1"/>
</dbReference>
<comment type="catalytic activity">
    <reaction evidence="1 8 9">
        <text>ATP-dependent breakage, passage and rejoining of double-stranded DNA.</text>
        <dbReference type="EC" id="5.6.2.2"/>
    </reaction>
</comment>
<dbReference type="EMBL" id="JBHRTI010000003">
    <property type="protein sequence ID" value="MFC3146462.1"/>
    <property type="molecule type" value="Genomic_DNA"/>
</dbReference>
<comment type="subcellular location">
    <subcellularLocation>
        <location evidence="8">Cytoplasm</location>
    </subcellularLocation>
</comment>
<dbReference type="InterPro" id="IPR013760">
    <property type="entry name" value="Topo_IIA-like_dom_sf"/>
</dbReference>
<accession>A0ABV7GYT1</accession>
<dbReference type="PANTHER" id="PTHR43493:SF5">
    <property type="entry name" value="DNA GYRASE SUBUNIT A, CHLOROPLASTIC_MITOCHONDRIAL"/>
    <property type="match status" value="1"/>
</dbReference>
<dbReference type="SUPFAM" id="SSF101904">
    <property type="entry name" value="GyrA/ParC C-terminal domain-like"/>
    <property type="match status" value="1"/>
</dbReference>
<evidence type="ECO:0000256" key="10">
    <source>
        <dbReference type="SAM" id="MobiDB-lite"/>
    </source>
</evidence>
<dbReference type="NCBIfam" id="NF004044">
    <property type="entry name" value="PRK05561.1"/>
    <property type="match status" value="1"/>
</dbReference>
<evidence type="ECO:0000256" key="2">
    <source>
        <dbReference type="ARBA" id="ARBA00008263"/>
    </source>
</evidence>
<evidence type="ECO:0000256" key="9">
    <source>
        <dbReference type="PROSITE-ProRule" id="PRU01384"/>
    </source>
</evidence>
<dbReference type="InterPro" id="IPR002205">
    <property type="entry name" value="Topo_IIA_dom_A"/>
</dbReference>
<evidence type="ECO:0000256" key="8">
    <source>
        <dbReference type="HAMAP-Rule" id="MF_01897"/>
    </source>
</evidence>
<dbReference type="Gene3D" id="2.120.10.90">
    <property type="entry name" value="DNA gyrase/topoisomerase IV, subunit A, C-terminal"/>
    <property type="match status" value="1"/>
</dbReference>
<evidence type="ECO:0000256" key="1">
    <source>
        <dbReference type="ARBA" id="ARBA00000185"/>
    </source>
</evidence>
<dbReference type="SUPFAM" id="SSF56719">
    <property type="entry name" value="Type II DNA topoisomerase"/>
    <property type="match status" value="1"/>
</dbReference>
<sequence length="874" mass="96785">MDQFAKETLPISLEAEMRRSYLDYAMSVIVGRALPDARDGLKPVHRRVLFAMDELGNHWNRAYKKSARVVGDVIGKYHPHGDTAVYDTMVRMAQDFSLRYMLIDGQGNFGSNDPDNAAAMRYTEVRLSKIAHELLADIDKETVDFGPNYDGNEKEPLVLPAKIPNLLINGSSGIAVGMATNIPPHNLADVVDACLHALRNPECSVDELIEIVKAPDFPTGGIIYGLAGVREGYRTGRGRVVMRAKTHFEEVDKNGKQAIIIDELPYQTLKRPLFDKIAELIGDKKLDGISDIRDESDKSGMRIVIELKRGEVPEIVLNNLFKQTQLQDTFGMNMVALVDGQPRLLNLKQMVDCFLAHRREVVTRRTVYELRKARERGHVLEGLAVALANIDEFIAIIKAAPTPPIAKTELMTRSWDSSLVREMLTRAAPDGGTINADDYRPEGLSAAMGLQSDGLYRLSEDQAEQILQMRLQRLTGLEQDKIVTEYKDVMAQIADLLDILANRSRITEIISVELAGIKAEFGDGRRSTIERNAVEMETEDLIAPEDRVVTLSHSGYIKSQALTEYRAQKRGGRGKQAATMKEDDWIDQLFIANTHDVILAFSNRGRLYWLKVWEVPEGSRTSRGKPIVNMFPLAEGEKITIVLPLDASLRTYPEDRYVFMTTKLGTVKKTPLSEFSNPRKAGVIAVDLDEGDYLIGAAVTDGAHDVMLFSDGGKAVRFDENDVRPMGRTARGVRGMMLEEGQQVIAMLVAEDEQQSVLTATENGFGKRTPITEYTRHGRGTKGMIAIQTSERNGKVVGATLVHADDEIMLITNTGVLVRTRVAEIREMGRATQGVTLINVDEGAKLSGLQRIVENDAGDDDAPADGAQGETLAE</sequence>
<dbReference type="PANTHER" id="PTHR43493">
    <property type="entry name" value="DNA GYRASE/TOPOISOMERASE SUBUNIT A"/>
    <property type="match status" value="1"/>
</dbReference>
<feature type="active site" description="O-(5'-phospho-DNA)-tyrosine intermediate" evidence="8 9">
    <location>
        <position position="122"/>
    </location>
</feature>
<keyword evidence="7 8" id="KW-0413">Isomerase</keyword>
<dbReference type="PROSITE" id="PS52040">
    <property type="entry name" value="TOPO_IIA"/>
    <property type="match status" value="1"/>
</dbReference>
<comment type="miscellaneous">
    <text evidence="8">Few gyrases are as efficient as E.coli at forming negative supercoils. Not all organisms have 2 type II topoisomerases; in organisms with a single type II topoisomerase this enzyme also has to decatenate newly replicated chromosomes.</text>
</comment>
<dbReference type="Gene3D" id="3.90.199.10">
    <property type="entry name" value="Topoisomerase II, domain 5"/>
    <property type="match status" value="1"/>
</dbReference>
<dbReference type="SMART" id="SM00434">
    <property type="entry name" value="TOP4c"/>
    <property type="match status" value="1"/>
</dbReference>
<dbReference type="NCBIfam" id="TIGR01063">
    <property type="entry name" value="gyrA"/>
    <property type="match status" value="1"/>
</dbReference>
<dbReference type="InterPro" id="IPR035516">
    <property type="entry name" value="Gyrase/topoIV_suA_C"/>
</dbReference>
<evidence type="ECO:0000259" key="11">
    <source>
        <dbReference type="PROSITE" id="PS52040"/>
    </source>
</evidence>
<feature type="domain" description="Topo IIA-type catalytic" evidence="11">
    <location>
        <begin position="34"/>
        <end position="541"/>
    </location>
</feature>
<keyword evidence="3 8" id="KW-0547">Nucleotide-binding</keyword>
<dbReference type="CDD" id="cd00187">
    <property type="entry name" value="TOP4c"/>
    <property type="match status" value="1"/>
</dbReference>
<dbReference type="InterPro" id="IPR006691">
    <property type="entry name" value="GyrA/parC_rep"/>
</dbReference>
<dbReference type="InterPro" id="IPR005743">
    <property type="entry name" value="GyrA"/>
</dbReference>
<comment type="function">
    <text evidence="8">A type II topoisomerase that negatively supercoils closed circular double-stranded (ds) DNA in an ATP-dependent manner to modulate DNA topology and maintain chromosomes in an underwound state. Negative supercoiling favors strand separation, and DNA replication, transcription, recombination and repair, all of which involve strand separation. Also able to catalyze the interconversion of other topological isomers of dsDNA rings, including catenanes and knotted rings. Type II topoisomerases break and join 2 DNA strands simultaneously in an ATP-dependent manner.</text>
</comment>
<dbReference type="InterPro" id="IPR050220">
    <property type="entry name" value="Type_II_DNA_Topoisomerases"/>
</dbReference>
<organism evidence="12 13">
    <name type="scientific">Piscinibacterium candidicorallinum</name>
    <dbReference type="NCBI Taxonomy" id="1793872"/>
    <lineage>
        <taxon>Bacteria</taxon>
        <taxon>Pseudomonadati</taxon>
        <taxon>Pseudomonadota</taxon>
        <taxon>Betaproteobacteria</taxon>
        <taxon>Burkholderiales</taxon>
        <taxon>Piscinibacterium</taxon>
    </lineage>
</organism>
<dbReference type="Pfam" id="PF03989">
    <property type="entry name" value="DNA_gyraseA_C"/>
    <property type="match status" value="6"/>
</dbReference>
<evidence type="ECO:0000313" key="13">
    <source>
        <dbReference type="Proteomes" id="UP001595556"/>
    </source>
</evidence>
<evidence type="ECO:0000256" key="5">
    <source>
        <dbReference type="ARBA" id="ARBA00023029"/>
    </source>
</evidence>
<evidence type="ECO:0000256" key="7">
    <source>
        <dbReference type="ARBA" id="ARBA00023235"/>
    </source>
</evidence>